<dbReference type="InterPro" id="IPR025101">
    <property type="entry name" value="DUF4012"/>
</dbReference>
<dbReference type="EMBL" id="UGQT01000001">
    <property type="protein sequence ID" value="STZ58147.1"/>
    <property type="molecule type" value="Genomic_DNA"/>
</dbReference>
<evidence type="ECO:0008006" key="4">
    <source>
        <dbReference type="Google" id="ProtNLM"/>
    </source>
</evidence>
<organism evidence="2 3">
    <name type="scientific">Mycolicibacterium tokaiense</name>
    <dbReference type="NCBI Taxonomy" id="39695"/>
    <lineage>
        <taxon>Bacteria</taxon>
        <taxon>Bacillati</taxon>
        <taxon>Actinomycetota</taxon>
        <taxon>Actinomycetes</taxon>
        <taxon>Mycobacteriales</taxon>
        <taxon>Mycobacteriaceae</taxon>
        <taxon>Mycolicibacterium</taxon>
    </lineage>
</organism>
<evidence type="ECO:0000313" key="3">
    <source>
        <dbReference type="Proteomes" id="UP000254978"/>
    </source>
</evidence>
<evidence type="ECO:0000313" key="2">
    <source>
        <dbReference type="EMBL" id="STZ58147.1"/>
    </source>
</evidence>
<gene>
    <name evidence="2" type="ORF">NCTC10821_01653</name>
</gene>
<evidence type="ECO:0000256" key="1">
    <source>
        <dbReference type="SAM" id="Phobius"/>
    </source>
</evidence>
<protein>
    <recommendedName>
        <fullName evidence="4">DUF4012 domain-containing protein</fullName>
    </recommendedName>
</protein>
<keyword evidence="1" id="KW-1133">Transmembrane helix</keyword>
<keyword evidence="1" id="KW-0472">Membrane</keyword>
<accession>A0A378TDB1</accession>
<feature type="transmembrane region" description="Helical" evidence="1">
    <location>
        <begin position="42"/>
        <end position="62"/>
    </location>
</feature>
<name>A0A378TDB1_9MYCO</name>
<dbReference type="RefSeq" id="WP_115278105.1">
    <property type="nucleotide sequence ID" value="NZ_AP022600.1"/>
</dbReference>
<keyword evidence="3" id="KW-1185">Reference proteome</keyword>
<dbReference type="OrthoDB" id="3203519at2"/>
<sequence>MGNFDLGIFSRRSVRDSDGDDGDLSDDVDEQRWWQSTGARRALWIGAGLAVLVVVFVAWLGVNAFTAKSSLEEARGSAQKTKDALLQGDTDAASRYAGEAQSQAQSARDATHSIPWNVAAGLPWLGSPFKTGQQIANVVEGLATDVLGPSAEVGSVLAPDQLLAGGRLDVKALSAEEPKLSALSETALRLDAEAQSIAEPGYISVLADARTQLQDQTHELTSLLHNTTLAARIAPSFMGVDGPRSYFMGFQTNAEARGTGGLLGGFGVLRFVDGEPSVDDLGPNTELDKAFTPIDLGPEFEKNYGFSNPFTDYRNSNQSAHFPYAAQIWQSMWAQQTGMNVDGVIALDPIALSYILDAVGSITMPDGEVVTQDNVVELTESTAYVRFPDDQVARKQYLQDIANQVVRKVTGDIKSPRKLLDALGKAVSERRIAVWSSNPDEQALIEQTPLANVIPDDPAPYAEVVINNLGGNKMDYYLTREIEYVADGCTGDTRNSTVTVRLTNTIKDIPEPDYIAGTLGFPERFQGTLPRGTMLSSVRLLATTGATLESVLVNGLRAPTFISTERNHPSFETQLAIPPGDTAELTFRLEEPTSPGAARVPVQPLMDDIDPVVSVPRCSE</sequence>
<dbReference type="Proteomes" id="UP000254978">
    <property type="component" value="Unassembled WGS sequence"/>
</dbReference>
<keyword evidence="1" id="KW-0812">Transmembrane</keyword>
<dbReference type="Pfam" id="PF13196">
    <property type="entry name" value="DUF4012"/>
    <property type="match status" value="1"/>
</dbReference>
<dbReference type="AlphaFoldDB" id="A0A378TDB1"/>
<proteinExistence type="predicted"/>
<reference evidence="2 3" key="1">
    <citation type="submission" date="2018-06" db="EMBL/GenBank/DDBJ databases">
        <authorList>
            <consortium name="Pathogen Informatics"/>
            <person name="Doyle S."/>
        </authorList>
    </citation>
    <scope>NUCLEOTIDE SEQUENCE [LARGE SCALE GENOMIC DNA]</scope>
    <source>
        <strain evidence="2 3">NCTC10821</strain>
    </source>
</reference>